<keyword evidence="6 9" id="KW-0067">ATP-binding</keyword>
<feature type="domain" description="PASTA" evidence="12">
    <location>
        <begin position="409"/>
        <end position="476"/>
    </location>
</feature>
<evidence type="ECO:0000256" key="6">
    <source>
        <dbReference type="ARBA" id="ARBA00022840"/>
    </source>
</evidence>
<dbReference type="CDD" id="cd06577">
    <property type="entry name" value="PASTA_pknB"/>
    <property type="match status" value="3"/>
</dbReference>
<dbReference type="InterPro" id="IPR000719">
    <property type="entry name" value="Prot_kinase_dom"/>
</dbReference>
<comment type="catalytic activity">
    <reaction evidence="7">
        <text>L-threonyl-[protein] + ATP = O-phospho-L-threonyl-[protein] + ADP + H(+)</text>
        <dbReference type="Rhea" id="RHEA:46608"/>
        <dbReference type="Rhea" id="RHEA-COMP:11060"/>
        <dbReference type="Rhea" id="RHEA-COMP:11605"/>
        <dbReference type="ChEBI" id="CHEBI:15378"/>
        <dbReference type="ChEBI" id="CHEBI:30013"/>
        <dbReference type="ChEBI" id="CHEBI:30616"/>
        <dbReference type="ChEBI" id="CHEBI:61977"/>
        <dbReference type="ChEBI" id="CHEBI:456216"/>
        <dbReference type="EC" id="2.7.11.1"/>
    </reaction>
</comment>
<dbReference type="NCBIfam" id="NF033483">
    <property type="entry name" value="PknB_PASTA_kin"/>
    <property type="match status" value="1"/>
</dbReference>
<feature type="domain" description="PASTA" evidence="12">
    <location>
        <begin position="341"/>
        <end position="408"/>
    </location>
</feature>
<gene>
    <name evidence="13" type="primary">prkC</name>
    <name evidence="13" type="ORF">ATZ99_09990</name>
</gene>
<evidence type="ECO:0000256" key="4">
    <source>
        <dbReference type="ARBA" id="ARBA00022741"/>
    </source>
</evidence>
<keyword evidence="10" id="KW-0812">Transmembrane</keyword>
<dbReference type="FunFam" id="1.10.510.10:FF:000021">
    <property type="entry name" value="Serine/threonine protein kinase"/>
    <property type="match status" value="1"/>
</dbReference>
<dbReference type="GO" id="GO:0004674">
    <property type="term" value="F:protein serine/threonine kinase activity"/>
    <property type="evidence" value="ECO:0007669"/>
    <property type="project" value="UniProtKB-KW"/>
</dbReference>
<sequence length="620" mass="69025">MLGRKLGNRYLILEEIGGGGMAIVYKARCTLLNRLVAVKVLRPEYSNDDDFVIRFRREAQAAASLSHPNIVSIYDVGKEDGIHYIVMEYVEGKTLKQIIKEEGPLPAPLVLEIARQICDAIECAHKNKIIHRDIKPHNVIITPEGRVKVTDFGIARAINCSTITNSGGIVGSVHYFSPEQAKGDYTDERSDIYSFGVLLYEAFTGKLPFTGDSPVSVALKHLQEKPASISKMLSGFPDFIEDIISRCLEKLPENRYQTISELKRDIIKAQKKLEESGFVLPESEKTMIFKGMEEGEKIKATARKINRKRSYFHVFLILSSLIILFIAFSYLGMYIAKQYFDVPEVTVPNVIGLSEEEAAKKLAEKNLKYEVTERIFSNEPVGEVVDQDPKGGEVVKINHPPVSLIVSKGPRTFEVPRVIGLSETEAINLITSSNFKVGQIQRANSSEYPQGVVMDQNPREGLLLPENTEINITISLGPEAKKVIIPYLIGKSLTEAQNELITANLSIGQISYKPSSDYEKNFVIDQNPKAGLEVDNGTIVNLTVSSGKVETKKFNLSIPLPQREGEFAVKVVVTDDKGKRTIYENKHSSKDSPVIVPVEGTGTIDVEVWVDGELWYKSSF</sequence>
<keyword evidence="3 13" id="KW-0808">Transferase</keyword>
<dbReference type="STRING" id="520767.ATZ99_09990"/>
<dbReference type="PANTHER" id="PTHR43289">
    <property type="entry name" value="MITOGEN-ACTIVATED PROTEIN KINASE KINASE KINASE 20-RELATED"/>
    <property type="match status" value="1"/>
</dbReference>
<comment type="catalytic activity">
    <reaction evidence="8">
        <text>L-seryl-[protein] + ATP = O-phospho-L-seryl-[protein] + ADP + H(+)</text>
        <dbReference type="Rhea" id="RHEA:17989"/>
        <dbReference type="Rhea" id="RHEA-COMP:9863"/>
        <dbReference type="Rhea" id="RHEA-COMP:11604"/>
        <dbReference type="ChEBI" id="CHEBI:15378"/>
        <dbReference type="ChEBI" id="CHEBI:29999"/>
        <dbReference type="ChEBI" id="CHEBI:30616"/>
        <dbReference type="ChEBI" id="CHEBI:83421"/>
        <dbReference type="ChEBI" id="CHEBI:456216"/>
        <dbReference type="EC" id="2.7.11.1"/>
    </reaction>
</comment>
<evidence type="ECO:0000256" key="2">
    <source>
        <dbReference type="ARBA" id="ARBA00022527"/>
    </source>
</evidence>
<feature type="domain" description="PASTA" evidence="12">
    <location>
        <begin position="479"/>
        <end position="546"/>
    </location>
</feature>
<dbReference type="InterPro" id="IPR008271">
    <property type="entry name" value="Ser/Thr_kinase_AS"/>
</dbReference>
<keyword evidence="4 9" id="KW-0547">Nucleotide-binding</keyword>
<dbReference type="EC" id="2.7.11.1" evidence="1"/>
<evidence type="ECO:0000256" key="5">
    <source>
        <dbReference type="ARBA" id="ARBA00022777"/>
    </source>
</evidence>
<organism evidence="13 14">
    <name type="scientific">Thermovenabulum gondwanense</name>
    <dbReference type="NCBI Taxonomy" id="520767"/>
    <lineage>
        <taxon>Bacteria</taxon>
        <taxon>Bacillati</taxon>
        <taxon>Bacillota</taxon>
        <taxon>Clostridia</taxon>
        <taxon>Thermosediminibacterales</taxon>
        <taxon>Thermosediminibacteraceae</taxon>
        <taxon>Thermovenabulum</taxon>
    </lineage>
</organism>
<dbReference type="PATRIC" id="fig|520767.4.peg.1097"/>
<dbReference type="GO" id="GO:0106310">
    <property type="term" value="F:protein serine kinase activity"/>
    <property type="evidence" value="ECO:0007669"/>
    <property type="project" value="RHEA"/>
</dbReference>
<dbReference type="OrthoDB" id="9788659at2"/>
<feature type="binding site" evidence="9">
    <location>
        <position position="39"/>
    </location>
    <ligand>
        <name>ATP</name>
        <dbReference type="ChEBI" id="CHEBI:30616"/>
    </ligand>
</feature>
<comment type="caution">
    <text evidence="13">The sequence shown here is derived from an EMBL/GenBank/DDBJ whole genome shotgun (WGS) entry which is preliminary data.</text>
</comment>
<dbReference type="PROSITE" id="PS00108">
    <property type="entry name" value="PROTEIN_KINASE_ST"/>
    <property type="match status" value="1"/>
</dbReference>
<protein>
    <recommendedName>
        <fullName evidence="1">non-specific serine/threonine protein kinase</fullName>
        <ecNumber evidence="1">2.7.11.1</ecNumber>
    </recommendedName>
</protein>
<proteinExistence type="predicted"/>
<dbReference type="PROSITE" id="PS51178">
    <property type="entry name" value="PASTA"/>
    <property type="match status" value="3"/>
</dbReference>
<evidence type="ECO:0000259" key="12">
    <source>
        <dbReference type="PROSITE" id="PS51178"/>
    </source>
</evidence>
<keyword evidence="10" id="KW-1133">Transmembrane helix</keyword>
<dbReference type="Gene3D" id="3.30.200.20">
    <property type="entry name" value="Phosphorylase Kinase, domain 1"/>
    <property type="match status" value="1"/>
</dbReference>
<evidence type="ECO:0000256" key="7">
    <source>
        <dbReference type="ARBA" id="ARBA00047899"/>
    </source>
</evidence>
<dbReference type="Proteomes" id="UP000075737">
    <property type="component" value="Unassembled WGS sequence"/>
</dbReference>
<dbReference type="PROSITE" id="PS00107">
    <property type="entry name" value="PROTEIN_KINASE_ATP"/>
    <property type="match status" value="1"/>
</dbReference>
<dbReference type="SMART" id="SM00220">
    <property type="entry name" value="S_TKc"/>
    <property type="match status" value="1"/>
</dbReference>
<evidence type="ECO:0000256" key="3">
    <source>
        <dbReference type="ARBA" id="ARBA00022679"/>
    </source>
</evidence>
<keyword evidence="10" id="KW-0472">Membrane</keyword>
<dbReference type="Pfam" id="PF03793">
    <property type="entry name" value="PASTA"/>
    <property type="match status" value="3"/>
</dbReference>
<dbReference type="SUPFAM" id="SSF56112">
    <property type="entry name" value="Protein kinase-like (PK-like)"/>
    <property type="match status" value="1"/>
</dbReference>
<dbReference type="InterPro" id="IPR005543">
    <property type="entry name" value="PASTA_dom"/>
</dbReference>
<name>A0A162MN19_9FIRM</name>
<dbReference type="AlphaFoldDB" id="A0A162MN19"/>
<keyword evidence="5 13" id="KW-0418">Kinase</keyword>
<dbReference type="EMBL" id="LOHZ01000025">
    <property type="protein sequence ID" value="KYO66754.1"/>
    <property type="molecule type" value="Genomic_DNA"/>
</dbReference>
<evidence type="ECO:0000256" key="10">
    <source>
        <dbReference type="SAM" id="Phobius"/>
    </source>
</evidence>
<feature type="domain" description="Protein kinase" evidence="11">
    <location>
        <begin position="10"/>
        <end position="267"/>
    </location>
</feature>
<feature type="transmembrane region" description="Helical" evidence="10">
    <location>
        <begin position="311"/>
        <end position="336"/>
    </location>
</feature>
<dbReference type="CDD" id="cd14014">
    <property type="entry name" value="STKc_PknB_like"/>
    <property type="match status" value="1"/>
</dbReference>
<keyword evidence="2" id="KW-0723">Serine/threonine-protein kinase</keyword>
<dbReference type="Pfam" id="PF00069">
    <property type="entry name" value="Pkinase"/>
    <property type="match status" value="1"/>
</dbReference>
<reference evidence="13 14" key="1">
    <citation type="submission" date="2015-12" db="EMBL/GenBank/DDBJ databases">
        <title>Draft genome of Thermovenabulum gondwanense isolated from a red thermophilic microbial mat colonisisng an outflow channel of a bore well.</title>
        <authorList>
            <person name="Patel B.K."/>
        </authorList>
    </citation>
    <scope>NUCLEOTIDE SEQUENCE [LARGE SCALE GENOMIC DNA]</scope>
    <source>
        <strain evidence="13 14">R270</strain>
    </source>
</reference>
<dbReference type="FunFam" id="3.30.200.20:FF:000035">
    <property type="entry name" value="Serine/threonine protein kinase Stk1"/>
    <property type="match status" value="1"/>
</dbReference>
<dbReference type="InterPro" id="IPR011009">
    <property type="entry name" value="Kinase-like_dom_sf"/>
</dbReference>
<evidence type="ECO:0000256" key="1">
    <source>
        <dbReference type="ARBA" id="ARBA00012513"/>
    </source>
</evidence>
<accession>A0A162MN19</accession>
<dbReference type="Gene3D" id="3.30.10.20">
    <property type="match status" value="3"/>
</dbReference>
<dbReference type="PROSITE" id="PS50011">
    <property type="entry name" value="PROTEIN_KINASE_DOM"/>
    <property type="match status" value="1"/>
</dbReference>
<dbReference type="InterPro" id="IPR017441">
    <property type="entry name" value="Protein_kinase_ATP_BS"/>
</dbReference>
<evidence type="ECO:0000256" key="8">
    <source>
        <dbReference type="ARBA" id="ARBA00048679"/>
    </source>
</evidence>
<dbReference type="GO" id="GO:0005524">
    <property type="term" value="F:ATP binding"/>
    <property type="evidence" value="ECO:0007669"/>
    <property type="project" value="UniProtKB-UniRule"/>
</dbReference>
<evidence type="ECO:0000256" key="9">
    <source>
        <dbReference type="PROSITE-ProRule" id="PRU10141"/>
    </source>
</evidence>
<dbReference type="PANTHER" id="PTHR43289:SF34">
    <property type="entry name" value="SERINE_THREONINE-PROTEIN KINASE YBDM-RELATED"/>
    <property type="match status" value="1"/>
</dbReference>
<dbReference type="Gene3D" id="1.10.510.10">
    <property type="entry name" value="Transferase(Phosphotransferase) domain 1"/>
    <property type="match status" value="1"/>
</dbReference>
<evidence type="ECO:0000259" key="11">
    <source>
        <dbReference type="PROSITE" id="PS50011"/>
    </source>
</evidence>
<keyword evidence="14" id="KW-1185">Reference proteome</keyword>
<dbReference type="RefSeq" id="WP_068748136.1">
    <property type="nucleotide sequence ID" value="NZ_LOHZ01000025.1"/>
</dbReference>
<dbReference type="SMART" id="SM00740">
    <property type="entry name" value="PASTA"/>
    <property type="match status" value="3"/>
</dbReference>
<evidence type="ECO:0000313" key="13">
    <source>
        <dbReference type="EMBL" id="KYO66754.1"/>
    </source>
</evidence>
<evidence type="ECO:0000313" key="14">
    <source>
        <dbReference type="Proteomes" id="UP000075737"/>
    </source>
</evidence>